<dbReference type="AlphaFoldDB" id="A0A2P8ED54"/>
<keyword evidence="4" id="KW-0862">Zinc</keyword>
<evidence type="ECO:0000256" key="1">
    <source>
        <dbReference type="ARBA" id="ARBA00001947"/>
    </source>
</evidence>
<organism evidence="6 7">
    <name type="scientific">Cecembia rubra</name>
    <dbReference type="NCBI Taxonomy" id="1485585"/>
    <lineage>
        <taxon>Bacteria</taxon>
        <taxon>Pseudomonadati</taxon>
        <taxon>Bacteroidota</taxon>
        <taxon>Cytophagia</taxon>
        <taxon>Cytophagales</taxon>
        <taxon>Cyclobacteriaceae</taxon>
        <taxon>Cecembia</taxon>
    </lineage>
</organism>
<keyword evidence="2" id="KW-0479">Metal-binding</keyword>
<name>A0A2P8ED54_9BACT</name>
<sequence>MDIPCEKGKTSNLKNRLIGHIQGYAQGPIVLFFAAIHGNEPAGVIALQKIFIELEHRKAEIKGDIYGIIGNLNALNAGQRFIDEDLNRIWTKNRIDQLDKKANLLDEETEMQNVWNLIQDILQNANGPVYFIDFHTTSSKTSPFITINDSLNNRKFALQYPVPIILGIEEYLDGTMLNYINQKGYVAIGFEGGQNQEEKSIAHFEAFIYLTLNFAGLIKKLSFPFFDQYYDFLDNSTGSLRKVFEIVYLHKINVWDRFMMYGGFESFQVIRQGMDLAIHNDQIVKAPYAGRIFMPLYQSQGNDGFFIIQKIPFFALNLSSFLRKLKVDNLLTLLPGVRWEVRDKMILKVNSRTARFLTKPFFHLLGYRVRLQEGDYLKLSNRERVAKKKMYRKEKWY</sequence>
<evidence type="ECO:0000259" key="5">
    <source>
        <dbReference type="Pfam" id="PF24827"/>
    </source>
</evidence>
<reference evidence="6 7" key="1">
    <citation type="submission" date="2018-03" db="EMBL/GenBank/DDBJ databases">
        <title>Genomic Encyclopedia of Archaeal and Bacterial Type Strains, Phase II (KMG-II): from individual species to whole genera.</title>
        <authorList>
            <person name="Goeker M."/>
        </authorList>
    </citation>
    <scope>NUCLEOTIDE SEQUENCE [LARGE SCALE GENOMIC DNA]</scope>
    <source>
        <strain evidence="6 7">DSM 28057</strain>
    </source>
</reference>
<dbReference type="SUPFAM" id="SSF53187">
    <property type="entry name" value="Zn-dependent exopeptidases"/>
    <property type="match status" value="1"/>
</dbReference>
<dbReference type="InterPro" id="IPR055438">
    <property type="entry name" value="AstE_AspA_cat"/>
</dbReference>
<dbReference type="EMBL" id="PYGF01000001">
    <property type="protein sequence ID" value="PSL07390.1"/>
    <property type="molecule type" value="Genomic_DNA"/>
</dbReference>
<dbReference type="GO" id="GO:0046872">
    <property type="term" value="F:metal ion binding"/>
    <property type="evidence" value="ECO:0007669"/>
    <property type="project" value="UniProtKB-KW"/>
</dbReference>
<dbReference type="GO" id="GO:0005829">
    <property type="term" value="C:cytosol"/>
    <property type="evidence" value="ECO:0007669"/>
    <property type="project" value="TreeGrafter"/>
</dbReference>
<evidence type="ECO:0000256" key="2">
    <source>
        <dbReference type="ARBA" id="ARBA00022723"/>
    </source>
</evidence>
<proteinExistence type="predicted"/>
<dbReference type="PANTHER" id="PTHR15162:SF7">
    <property type="entry name" value="SUCCINYLGLUTAMATE DESUCCINYLASE"/>
    <property type="match status" value="1"/>
</dbReference>
<accession>A0A2P8ED54</accession>
<dbReference type="PANTHER" id="PTHR15162">
    <property type="entry name" value="ASPARTOACYLASE"/>
    <property type="match status" value="1"/>
</dbReference>
<dbReference type="Pfam" id="PF24827">
    <property type="entry name" value="AstE_AspA_cat"/>
    <property type="match status" value="1"/>
</dbReference>
<feature type="domain" description="Succinylglutamate desuccinylase/Aspartoacylase catalytic" evidence="5">
    <location>
        <begin position="27"/>
        <end position="148"/>
    </location>
</feature>
<keyword evidence="7" id="KW-1185">Reference proteome</keyword>
<comment type="caution">
    <text evidence="6">The sequence shown here is derived from an EMBL/GenBank/DDBJ whole genome shotgun (WGS) entry which is preliminary data.</text>
</comment>
<dbReference type="InterPro" id="IPR050178">
    <property type="entry name" value="AspA/AstE_fam"/>
</dbReference>
<evidence type="ECO:0000256" key="4">
    <source>
        <dbReference type="ARBA" id="ARBA00022833"/>
    </source>
</evidence>
<gene>
    <name evidence="6" type="ORF">CLV48_101320</name>
</gene>
<dbReference type="Proteomes" id="UP000240708">
    <property type="component" value="Unassembled WGS sequence"/>
</dbReference>
<dbReference type="Gene3D" id="3.40.630.10">
    <property type="entry name" value="Zn peptidases"/>
    <property type="match status" value="1"/>
</dbReference>
<dbReference type="RefSeq" id="WP_106565483.1">
    <property type="nucleotide sequence ID" value="NZ_PYGF01000001.1"/>
</dbReference>
<protein>
    <submittedName>
        <fullName evidence="6">Succinylglutamate desuccinylase/aspartoacylase family protein</fullName>
    </submittedName>
</protein>
<evidence type="ECO:0000313" key="7">
    <source>
        <dbReference type="Proteomes" id="UP000240708"/>
    </source>
</evidence>
<evidence type="ECO:0000256" key="3">
    <source>
        <dbReference type="ARBA" id="ARBA00022801"/>
    </source>
</evidence>
<comment type="cofactor">
    <cofactor evidence="1">
        <name>Zn(2+)</name>
        <dbReference type="ChEBI" id="CHEBI:29105"/>
    </cofactor>
</comment>
<dbReference type="OrthoDB" id="1523003at2"/>
<evidence type="ECO:0000313" key="6">
    <source>
        <dbReference type="EMBL" id="PSL07390.1"/>
    </source>
</evidence>
<keyword evidence="3" id="KW-0378">Hydrolase</keyword>
<dbReference type="GO" id="GO:0016788">
    <property type="term" value="F:hydrolase activity, acting on ester bonds"/>
    <property type="evidence" value="ECO:0007669"/>
    <property type="project" value="InterPro"/>
</dbReference>